<dbReference type="Pfam" id="PF03732">
    <property type="entry name" value="Retrotrans_gag"/>
    <property type="match status" value="1"/>
</dbReference>
<dbReference type="HOGENOM" id="CLU_370130_0_0_1"/>
<feature type="region of interest" description="Disordered" evidence="3">
    <location>
        <begin position="340"/>
        <end position="388"/>
    </location>
</feature>
<feature type="compositionally biased region" description="Polar residues" evidence="3">
    <location>
        <begin position="342"/>
        <end position="369"/>
    </location>
</feature>
<dbReference type="Gene3D" id="4.10.60.10">
    <property type="entry name" value="Zinc finger, CCHC-type"/>
    <property type="match status" value="1"/>
</dbReference>
<dbReference type="OrthoDB" id="2693035at2759"/>
<gene>
    <name evidence="5" type="ORF">SERLADRAFT_441412</name>
</gene>
<keyword evidence="2" id="KW-0862">Zinc</keyword>
<dbReference type="InterPro" id="IPR001878">
    <property type="entry name" value="Znf_CCHC"/>
</dbReference>
<evidence type="ECO:0000313" key="5">
    <source>
        <dbReference type="EMBL" id="EGO21020.1"/>
    </source>
</evidence>
<feature type="compositionally biased region" description="Basic and acidic residues" evidence="3">
    <location>
        <begin position="712"/>
        <end position="727"/>
    </location>
</feature>
<dbReference type="GO" id="GO:0006397">
    <property type="term" value="P:mRNA processing"/>
    <property type="evidence" value="ECO:0007669"/>
    <property type="project" value="UniProtKB-KW"/>
</dbReference>
<keyword evidence="2" id="KW-0479">Metal-binding</keyword>
<reference evidence="5" key="1">
    <citation type="submission" date="2011-04" db="EMBL/GenBank/DDBJ databases">
        <title>Evolution of plant cell wall degrading machinery underlies the functional diversity of forest fungi.</title>
        <authorList>
            <consortium name="US DOE Joint Genome Institute (JGI-PGF)"/>
            <person name="Eastwood D.C."/>
            <person name="Floudas D."/>
            <person name="Binder M."/>
            <person name="Majcherczyk A."/>
            <person name="Schneider P."/>
            <person name="Aerts A."/>
            <person name="Asiegbu F.O."/>
            <person name="Baker S.E."/>
            <person name="Barry K."/>
            <person name="Bendiksby M."/>
            <person name="Blumentritt M."/>
            <person name="Coutinho P.M."/>
            <person name="Cullen D."/>
            <person name="Cullen D."/>
            <person name="Gathman A."/>
            <person name="Goodell B."/>
            <person name="Henrissat B."/>
            <person name="Ihrmark K."/>
            <person name="Kauserud H."/>
            <person name="Kohler A."/>
            <person name="LaButti K."/>
            <person name="Lapidus A."/>
            <person name="Lavin J.L."/>
            <person name="Lee Y.-H."/>
            <person name="Lindquist E."/>
            <person name="Lilly W."/>
            <person name="Lucas S."/>
            <person name="Morin E."/>
            <person name="Murat C."/>
            <person name="Oguiza J.A."/>
            <person name="Park J."/>
            <person name="Pisabarro A.G."/>
            <person name="Riley R."/>
            <person name="Rosling A."/>
            <person name="Salamov A."/>
            <person name="Schmidt O."/>
            <person name="Schmutz J."/>
            <person name="Skrede I."/>
            <person name="Stenlid J."/>
            <person name="Wiebenga A."/>
            <person name="Xie X."/>
            <person name="Kues U."/>
            <person name="Hibbett D.S."/>
            <person name="Hoffmeister D."/>
            <person name="Hogberg N."/>
            <person name="Martin F."/>
            <person name="Grigoriev I.V."/>
            <person name="Watkinson S.C."/>
        </authorList>
    </citation>
    <scope>NUCLEOTIDE SEQUENCE</scope>
    <source>
        <strain evidence="5">S7.9</strain>
    </source>
</reference>
<dbReference type="Proteomes" id="UP000008064">
    <property type="component" value="Unassembled WGS sequence"/>
</dbReference>
<dbReference type="KEGG" id="sla:SERLADRAFT_441412"/>
<dbReference type="SMART" id="SM00343">
    <property type="entry name" value="ZnF_C2HC"/>
    <property type="match status" value="1"/>
</dbReference>
<dbReference type="AlphaFoldDB" id="F8P6F3"/>
<dbReference type="GeneID" id="18815539"/>
<dbReference type="PANTHER" id="PTHR15503">
    <property type="entry name" value="LDOC1 RELATED"/>
    <property type="match status" value="1"/>
</dbReference>
<evidence type="ECO:0000259" key="4">
    <source>
        <dbReference type="PROSITE" id="PS50158"/>
    </source>
</evidence>
<dbReference type="InterPro" id="IPR005162">
    <property type="entry name" value="Retrotrans_gag_dom"/>
</dbReference>
<dbReference type="GO" id="GO:0003676">
    <property type="term" value="F:nucleic acid binding"/>
    <property type="evidence" value="ECO:0007669"/>
    <property type="project" value="InterPro"/>
</dbReference>
<dbReference type="PROSITE" id="PS50158">
    <property type="entry name" value="ZF_CCHC"/>
    <property type="match status" value="1"/>
</dbReference>
<feature type="domain" description="CCHC-type" evidence="4">
    <location>
        <begin position="693"/>
        <end position="709"/>
    </location>
</feature>
<feature type="region of interest" description="Disordered" evidence="3">
    <location>
        <begin position="657"/>
        <end position="685"/>
    </location>
</feature>
<dbReference type="SUPFAM" id="SSF57756">
    <property type="entry name" value="Retrovirus zinc finger-like domains"/>
    <property type="match status" value="1"/>
</dbReference>
<feature type="region of interest" description="Disordered" evidence="3">
    <location>
        <begin position="708"/>
        <end position="727"/>
    </location>
</feature>
<organism>
    <name type="scientific">Serpula lacrymans var. lacrymans (strain S7.9)</name>
    <name type="common">Dry rot fungus</name>
    <dbReference type="NCBI Taxonomy" id="578457"/>
    <lineage>
        <taxon>Eukaryota</taxon>
        <taxon>Fungi</taxon>
        <taxon>Dikarya</taxon>
        <taxon>Basidiomycota</taxon>
        <taxon>Agaricomycotina</taxon>
        <taxon>Agaricomycetes</taxon>
        <taxon>Agaricomycetidae</taxon>
        <taxon>Boletales</taxon>
        <taxon>Coniophorineae</taxon>
        <taxon>Serpulaceae</taxon>
        <taxon>Serpula</taxon>
    </lineage>
</organism>
<dbReference type="EMBL" id="GL945439">
    <property type="protein sequence ID" value="EGO21020.1"/>
    <property type="molecule type" value="Genomic_DNA"/>
</dbReference>
<dbReference type="GO" id="GO:0008270">
    <property type="term" value="F:zinc ion binding"/>
    <property type="evidence" value="ECO:0007669"/>
    <property type="project" value="UniProtKB-KW"/>
</dbReference>
<dbReference type="RefSeq" id="XP_007321977.1">
    <property type="nucleotide sequence ID" value="XM_007321915.1"/>
</dbReference>
<dbReference type="InterPro" id="IPR032567">
    <property type="entry name" value="RTL1-rel"/>
</dbReference>
<dbReference type="InterPro" id="IPR036875">
    <property type="entry name" value="Znf_CCHC_sf"/>
</dbReference>
<keyword evidence="1" id="KW-0507">mRNA processing</keyword>
<accession>F8P6F3</accession>
<proteinExistence type="predicted"/>
<feature type="region of interest" description="Disordered" evidence="3">
    <location>
        <begin position="1"/>
        <end position="33"/>
    </location>
</feature>
<keyword evidence="2" id="KW-0863">Zinc-finger</keyword>
<evidence type="ECO:0000256" key="2">
    <source>
        <dbReference type="PROSITE-ProRule" id="PRU00047"/>
    </source>
</evidence>
<protein>
    <recommendedName>
        <fullName evidence="4">CCHC-type domain-containing protein</fullName>
    </recommendedName>
</protein>
<sequence>MLPPSTPGMGMHKLGEALPPTPQREQSPSPETRRMQNLEMMVRMAVNAAIQDNNAEWERQFLQRDAEVAGLWRRLAMQPPQQQQQTDRPIRHEAGYRKTALAKPEPYDGNKKKFRNFFESLQLHFGANPEYFRIEVNKINFALLYMTSGVAAALRTEWVERKMLADERTDIEEMEQLESWAHFESMLKDHFQDAFKEERSKYEIMYLKQGTLTAQEYFVKFKATRRRAGYNVKGNEQFLITLIRNNINAPLIKQIIYSGNILKTYTQWKTRIITNDQLWRDQAENERLLRSDFYSEEDQLPLENLHSEPRSRTCLRISLFTNLDEPSDFVKHFVWEEKVDKTSQQPTTRSQRARGSSDNPQTATPPTSSRQERIAAPPPFPQPDVTQLHTREQADTFYKARTRWLQYYTGSHPQLLPTTQHDPPVTVENLYDKNDFEEFAAGGDPIPPPTPQILPAAPALSHIPPPHTMSNAAAPKPTKIGKINDFDGTPDKAQRWILSTNLHFDINNTIYNSNKKEVYVALSYMKDGNAASWSEAKMTEYKEKNAYPTWADFMKTFTTSFRMANTKGTASAALMKMKMEQGENAVAFNSRFMLDAGKSGINNEAMIMVYQKAIRPPLLRGALTGKELLTIEDWMSTVADLDANWISANAISEGAWGARNKERQNNRNRKSGPSTNTRRLTKDEEESRRKEGRCFICNEKGHIGRNCRNKGKTPERKVRQTETEDDTKTVVEEDRVQNIMRMWRELGEDQRTEAMKELEDEGF</sequence>
<evidence type="ECO:0000256" key="3">
    <source>
        <dbReference type="SAM" id="MobiDB-lite"/>
    </source>
</evidence>
<dbReference type="PANTHER" id="PTHR15503:SF29">
    <property type="entry name" value="CCHC-TYPE DOMAIN-CONTAINING PROTEIN-RELATED"/>
    <property type="match status" value="1"/>
</dbReference>
<name>F8P6F3_SERL9</name>
<evidence type="ECO:0000256" key="1">
    <source>
        <dbReference type="ARBA" id="ARBA00022664"/>
    </source>
</evidence>